<evidence type="ECO:0000256" key="2">
    <source>
        <dbReference type="ARBA" id="ARBA00010441"/>
    </source>
</evidence>
<gene>
    <name evidence="5" type="ORF">ANCDUO_05817</name>
</gene>
<evidence type="ECO:0000256" key="3">
    <source>
        <dbReference type="ARBA" id="ARBA00023136"/>
    </source>
</evidence>
<feature type="transmembrane region" description="Helical" evidence="4">
    <location>
        <begin position="183"/>
        <end position="203"/>
    </location>
</feature>
<comment type="subcellular location">
    <subcellularLocation>
        <location evidence="1">Membrane</location>
    </subcellularLocation>
</comment>
<keyword evidence="6" id="KW-1185">Reference proteome</keyword>
<dbReference type="Gene3D" id="1.20.120.1760">
    <property type="match status" value="1"/>
</dbReference>
<feature type="transmembrane region" description="Helical" evidence="4">
    <location>
        <begin position="141"/>
        <end position="163"/>
    </location>
</feature>
<evidence type="ECO:0000313" key="6">
    <source>
        <dbReference type="Proteomes" id="UP000054047"/>
    </source>
</evidence>
<organism evidence="5 6">
    <name type="scientific">Ancylostoma duodenale</name>
    <dbReference type="NCBI Taxonomy" id="51022"/>
    <lineage>
        <taxon>Eukaryota</taxon>
        <taxon>Metazoa</taxon>
        <taxon>Ecdysozoa</taxon>
        <taxon>Nematoda</taxon>
        <taxon>Chromadorea</taxon>
        <taxon>Rhabditida</taxon>
        <taxon>Rhabditina</taxon>
        <taxon>Rhabditomorpha</taxon>
        <taxon>Strongyloidea</taxon>
        <taxon>Ancylostomatidae</taxon>
        <taxon>Ancylostomatinae</taxon>
        <taxon>Ancylostoma</taxon>
    </lineage>
</organism>
<protein>
    <recommendedName>
        <fullName evidence="7">CDP-alcohol phosphatidyltransferase</fullName>
    </recommendedName>
</protein>
<dbReference type="GO" id="GO:0006646">
    <property type="term" value="P:phosphatidylethanolamine biosynthetic process"/>
    <property type="evidence" value="ECO:0007669"/>
    <property type="project" value="TreeGrafter"/>
</dbReference>
<dbReference type="OrthoDB" id="196717at2759"/>
<dbReference type="InterPro" id="IPR043130">
    <property type="entry name" value="CDP-OH_PTrfase_TM_dom"/>
</dbReference>
<evidence type="ECO:0000256" key="4">
    <source>
        <dbReference type="SAM" id="Phobius"/>
    </source>
</evidence>
<accession>A0A0C2D388</accession>
<dbReference type="InterPro" id="IPR014472">
    <property type="entry name" value="CHOPT"/>
</dbReference>
<dbReference type="InterPro" id="IPR000462">
    <property type="entry name" value="CDP-OH_P_trans"/>
</dbReference>
<evidence type="ECO:0000313" key="5">
    <source>
        <dbReference type="EMBL" id="KIH63878.1"/>
    </source>
</evidence>
<reference evidence="5 6" key="1">
    <citation type="submission" date="2013-12" db="EMBL/GenBank/DDBJ databases">
        <title>Draft genome of the parsitic nematode Ancylostoma duodenale.</title>
        <authorList>
            <person name="Mitreva M."/>
        </authorList>
    </citation>
    <scope>NUCLEOTIDE SEQUENCE [LARGE SCALE GENOMIC DNA]</scope>
    <source>
        <strain evidence="5 6">Zhejiang</strain>
    </source>
</reference>
<comment type="similarity">
    <text evidence="2">Belongs to the CDP-alcohol phosphatidyltransferase class-I family.</text>
</comment>
<sequence>MKPLAIFHYSCIDSSPISKYISHPFWDWLVNFFPRTWAPNVLTLLGWSLVMGCFLLESVLDYDLTANSVGSKNPIPNWFWITAAICTFIGYTLDGTDGKQARRIGASGPTGELVSPVHLLTVLISVQVVFIVTHWEKYNTGILFLSWGYDAICCMGSLVMSAYNMWYSYAVDNSFKQPSIYEACRPIIPCIILFVISIGWAVWSPTDVCGTDPRVFFFAMGTVFSNIAVRQLCAHFKIHALDVSYLQKRE</sequence>
<name>A0A0C2D388_9BILA</name>
<keyword evidence="4" id="KW-1133">Transmembrane helix</keyword>
<evidence type="ECO:0008006" key="7">
    <source>
        <dbReference type="Google" id="ProtNLM"/>
    </source>
</evidence>
<dbReference type="GO" id="GO:0004307">
    <property type="term" value="F:ethanolaminephosphotransferase activity"/>
    <property type="evidence" value="ECO:0007669"/>
    <property type="project" value="TreeGrafter"/>
</dbReference>
<feature type="transmembrane region" description="Helical" evidence="4">
    <location>
        <begin position="75"/>
        <end position="93"/>
    </location>
</feature>
<feature type="transmembrane region" description="Helical" evidence="4">
    <location>
        <begin position="113"/>
        <end position="135"/>
    </location>
</feature>
<dbReference type="AlphaFoldDB" id="A0A0C2D388"/>
<keyword evidence="4" id="KW-0812">Transmembrane</keyword>
<feature type="transmembrane region" description="Helical" evidence="4">
    <location>
        <begin position="41"/>
        <end position="60"/>
    </location>
</feature>
<dbReference type="Pfam" id="PF01066">
    <property type="entry name" value="CDP-OH_P_transf"/>
    <property type="match status" value="1"/>
</dbReference>
<dbReference type="EMBL" id="KN728383">
    <property type="protein sequence ID" value="KIH63878.1"/>
    <property type="molecule type" value="Genomic_DNA"/>
</dbReference>
<dbReference type="PANTHER" id="PTHR10414:SF71">
    <property type="entry name" value="FI05338P"/>
    <property type="match status" value="1"/>
</dbReference>
<dbReference type="GO" id="GO:0005789">
    <property type="term" value="C:endoplasmic reticulum membrane"/>
    <property type="evidence" value="ECO:0007669"/>
    <property type="project" value="TreeGrafter"/>
</dbReference>
<dbReference type="PANTHER" id="PTHR10414">
    <property type="entry name" value="ETHANOLAMINEPHOSPHOTRANSFERASE"/>
    <property type="match status" value="1"/>
</dbReference>
<dbReference type="Proteomes" id="UP000054047">
    <property type="component" value="Unassembled WGS sequence"/>
</dbReference>
<feature type="transmembrane region" description="Helical" evidence="4">
    <location>
        <begin position="215"/>
        <end position="233"/>
    </location>
</feature>
<keyword evidence="3 4" id="KW-0472">Membrane</keyword>
<proteinExistence type="inferred from homology"/>
<dbReference type="GO" id="GO:0005794">
    <property type="term" value="C:Golgi apparatus"/>
    <property type="evidence" value="ECO:0007669"/>
    <property type="project" value="TreeGrafter"/>
</dbReference>
<evidence type="ECO:0000256" key="1">
    <source>
        <dbReference type="ARBA" id="ARBA00004370"/>
    </source>
</evidence>